<feature type="chain" id="PRO_5042816246" description="YfaZ" evidence="1">
    <location>
        <begin position="23"/>
        <end position="188"/>
    </location>
</feature>
<dbReference type="RefSeq" id="WP_236986013.1">
    <property type="nucleotide sequence ID" value="NZ_AP023086.1"/>
</dbReference>
<protein>
    <recommendedName>
        <fullName evidence="4">YfaZ</fullName>
    </recommendedName>
</protein>
<dbReference type="Pfam" id="PF07437">
    <property type="entry name" value="YfaZ"/>
    <property type="match status" value="1"/>
</dbReference>
<dbReference type="InterPro" id="IPR009998">
    <property type="entry name" value="YfaZ"/>
</dbReference>
<evidence type="ECO:0008006" key="4">
    <source>
        <dbReference type="Google" id="ProtNLM"/>
    </source>
</evidence>
<reference evidence="2 3" key="1">
    <citation type="journal article" date="2022" name="IScience">
        <title>An ultrasensitive nanofiber-based assay for enzymatic hydrolysis and deep-sea microbial degradation of cellulose.</title>
        <authorList>
            <person name="Tsudome M."/>
            <person name="Tachioka M."/>
            <person name="Miyazaki M."/>
            <person name="Uchimura K."/>
            <person name="Tsuda M."/>
            <person name="Takaki Y."/>
            <person name="Deguchi S."/>
        </authorList>
    </citation>
    <scope>NUCLEOTIDE SEQUENCE [LARGE SCALE GENOMIC DNA]</scope>
    <source>
        <strain evidence="2 3">GE09</strain>
    </source>
</reference>
<keyword evidence="1" id="KW-0732">Signal</keyword>
<name>A0AAN1WF92_9GAMM</name>
<evidence type="ECO:0000313" key="2">
    <source>
        <dbReference type="EMBL" id="BCD96517.1"/>
    </source>
</evidence>
<dbReference type="Proteomes" id="UP001320119">
    <property type="component" value="Chromosome"/>
</dbReference>
<accession>A0AAN1WF92</accession>
<dbReference type="AlphaFoldDB" id="A0AAN1WF92"/>
<evidence type="ECO:0000313" key="3">
    <source>
        <dbReference type="Proteomes" id="UP001320119"/>
    </source>
</evidence>
<gene>
    <name evidence="2" type="ORF">MARGE09_P0717</name>
</gene>
<keyword evidence="3" id="KW-1185">Reference proteome</keyword>
<dbReference type="KEGG" id="marq:MARGE09_P0717"/>
<dbReference type="EMBL" id="AP023086">
    <property type="protein sequence ID" value="BCD96517.1"/>
    <property type="molecule type" value="Genomic_DNA"/>
</dbReference>
<sequence>MLKFRRLATAILSSITSVSSYASSELNLALSSDVVAIDYANTHSERGSQWGFGALYNDPNNASQAFVSFNVIGESQSANGLQTGLGLKLVVHDTFQTAGSLALGGKARYEPEAWSGFGLEGSAYFAPSMLNTNDAKQYFEVLARLTYSVNPQARFFVGLQSINIKYDEAIVSKVKMNKGANIGFTLTF</sequence>
<feature type="signal peptide" evidence="1">
    <location>
        <begin position="1"/>
        <end position="22"/>
    </location>
</feature>
<proteinExistence type="predicted"/>
<evidence type="ECO:0000256" key="1">
    <source>
        <dbReference type="SAM" id="SignalP"/>
    </source>
</evidence>
<organism evidence="2 3">
    <name type="scientific">Marinagarivorans cellulosilyticus</name>
    <dbReference type="NCBI Taxonomy" id="2721545"/>
    <lineage>
        <taxon>Bacteria</taxon>
        <taxon>Pseudomonadati</taxon>
        <taxon>Pseudomonadota</taxon>
        <taxon>Gammaproteobacteria</taxon>
        <taxon>Cellvibrionales</taxon>
        <taxon>Cellvibrionaceae</taxon>
        <taxon>Marinagarivorans</taxon>
    </lineage>
</organism>